<evidence type="ECO:0000313" key="3">
    <source>
        <dbReference type="Proteomes" id="UP000272888"/>
    </source>
</evidence>
<dbReference type="RefSeq" id="WP_120644027.1">
    <property type="nucleotide sequence ID" value="NZ_RAWB01000132.1"/>
</dbReference>
<reference evidence="3" key="1">
    <citation type="submission" date="2018-09" db="EMBL/GenBank/DDBJ databases">
        <authorList>
            <person name="Livingstone P.G."/>
            <person name="Whitworth D.E."/>
        </authorList>
    </citation>
    <scope>NUCLEOTIDE SEQUENCE [LARGE SCALE GENOMIC DNA]</scope>
    <source>
        <strain evidence="3">CA051B</strain>
    </source>
</reference>
<dbReference type="EMBL" id="RAWB01000132">
    <property type="protein sequence ID" value="RKH59537.1"/>
    <property type="molecule type" value="Genomic_DNA"/>
</dbReference>
<organism evidence="2 3">
    <name type="scientific">Corallococcus llansteffanensis</name>
    <dbReference type="NCBI Taxonomy" id="2316731"/>
    <lineage>
        <taxon>Bacteria</taxon>
        <taxon>Pseudomonadati</taxon>
        <taxon>Myxococcota</taxon>
        <taxon>Myxococcia</taxon>
        <taxon>Myxococcales</taxon>
        <taxon>Cystobacterineae</taxon>
        <taxon>Myxococcaceae</taxon>
        <taxon>Corallococcus</taxon>
    </lineage>
</organism>
<keyword evidence="3" id="KW-1185">Reference proteome</keyword>
<comment type="caution">
    <text evidence="2">The sequence shown here is derived from an EMBL/GenBank/DDBJ whole genome shotgun (WGS) entry which is preliminary data.</text>
</comment>
<name>A0A3A8PSV4_9BACT</name>
<keyword evidence="1" id="KW-0472">Membrane</keyword>
<evidence type="ECO:0008006" key="4">
    <source>
        <dbReference type="Google" id="ProtNLM"/>
    </source>
</evidence>
<accession>A0A3A8PSV4</accession>
<evidence type="ECO:0000256" key="1">
    <source>
        <dbReference type="SAM" id="Phobius"/>
    </source>
</evidence>
<feature type="transmembrane region" description="Helical" evidence="1">
    <location>
        <begin position="40"/>
        <end position="57"/>
    </location>
</feature>
<gene>
    <name evidence="2" type="ORF">D7V93_14765</name>
</gene>
<sequence length="270" mass="29588">MRNRWLLIGTVLGLVLFVASRALFHFVPGSHEAAAKLSRNAPYFLCALCVPLALYYLPRYRRSAVHNVEGLRLMAEGRVVAALQQFEAALPLAKSDVIPTYNIAVCQLQLWRLPDAERALGRLETRKDLTPQFRAVLCAALALAAAMQGRSKPAEQWLDAVRKWGHKPFSLAVLASAVVACRAGLWSEAREQLGQPVAQELTGPLRGLRQALGAWCQEQLTGEPRPVDAVAVFGEASPDALQAAWPELVAFLLERSRQPPVRLSAPSTGR</sequence>
<evidence type="ECO:0000313" key="2">
    <source>
        <dbReference type="EMBL" id="RKH59537.1"/>
    </source>
</evidence>
<dbReference type="InterPro" id="IPR011990">
    <property type="entry name" value="TPR-like_helical_dom_sf"/>
</dbReference>
<dbReference type="SUPFAM" id="SSF48452">
    <property type="entry name" value="TPR-like"/>
    <property type="match status" value="1"/>
</dbReference>
<dbReference type="AlphaFoldDB" id="A0A3A8PSV4"/>
<keyword evidence="1" id="KW-1133">Transmembrane helix</keyword>
<keyword evidence="1" id="KW-0812">Transmembrane</keyword>
<dbReference type="Gene3D" id="1.25.40.10">
    <property type="entry name" value="Tetratricopeptide repeat domain"/>
    <property type="match status" value="1"/>
</dbReference>
<dbReference type="Proteomes" id="UP000272888">
    <property type="component" value="Unassembled WGS sequence"/>
</dbReference>
<proteinExistence type="predicted"/>
<protein>
    <recommendedName>
        <fullName evidence="4">Tetratricopeptide repeat protein</fullName>
    </recommendedName>
</protein>